<dbReference type="InterPro" id="IPR001584">
    <property type="entry name" value="Integrase_cat-core"/>
</dbReference>
<keyword evidence="28" id="KW-0233">DNA recombination</keyword>
<comment type="function">
    <text evidence="33">Nucleocapsid protein p11 (NC) forms the nucleocore that coats the retro-elements dimeric RNA. Binds these RNAs through its zinc fingers. Promotes primer tRNA(i)-Met annealing to the multipartite primer-binding site (PBS), dimerization of Ty3 RNA and initiation of reverse transcription.</text>
</comment>
<evidence type="ECO:0000256" key="15">
    <source>
        <dbReference type="ARBA" id="ARBA00022758"/>
    </source>
</evidence>
<keyword evidence="11" id="KW-0540">Nuclease</keyword>
<dbReference type="CDD" id="cd00303">
    <property type="entry name" value="retropepsin_like"/>
    <property type="match status" value="1"/>
</dbReference>
<evidence type="ECO:0000256" key="23">
    <source>
        <dbReference type="ARBA" id="ARBA00022908"/>
    </source>
</evidence>
<keyword evidence="17" id="KW-0863">Zinc-finger</keyword>
<evidence type="ECO:0000256" key="36">
    <source>
        <dbReference type="ARBA" id="ARBA00082890"/>
    </source>
</evidence>
<evidence type="ECO:0000256" key="18">
    <source>
        <dbReference type="ARBA" id="ARBA00022801"/>
    </source>
</evidence>
<evidence type="ECO:0000256" key="5">
    <source>
        <dbReference type="ARBA" id="ARBA00012493"/>
    </source>
</evidence>
<dbReference type="Pfam" id="PF00665">
    <property type="entry name" value="rve"/>
    <property type="match status" value="1"/>
</dbReference>
<dbReference type="CDD" id="cd01647">
    <property type="entry name" value="RT_LTR"/>
    <property type="match status" value="1"/>
</dbReference>
<feature type="non-terminal residue" evidence="39">
    <location>
        <position position="1"/>
    </location>
</feature>
<keyword evidence="23" id="KW-0229">DNA integration</keyword>
<keyword evidence="27" id="KW-0238">DNA-binding</keyword>
<evidence type="ECO:0000256" key="8">
    <source>
        <dbReference type="ARBA" id="ARBA00022670"/>
    </source>
</evidence>
<evidence type="ECO:0000256" key="34">
    <source>
        <dbReference type="ARBA" id="ARBA00055383"/>
    </source>
</evidence>
<evidence type="ECO:0000256" key="30">
    <source>
        <dbReference type="ARBA" id="ARBA00023268"/>
    </source>
</evidence>
<evidence type="ECO:0000256" key="25">
    <source>
        <dbReference type="ARBA" id="ARBA00022932"/>
    </source>
</evidence>
<keyword evidence="9" id="KW-0808">Transferase</keyword>
<evidence type="ECO:0000256" key="26">
    <source>
        <dbReference type="ARBA" id="ARBA00023113"/>
    </source>
</evidence>
<organism evidence="39">
    <name type="scientific">Rhipicephalus pulchellus</name>
    <name type="common">Yellow backed tick</name>
    <name type="synonym">Dermacentor pulchellus</name>
    <dbReference type="NCBI Taxonomy" id="72859"/>
    <lineage>
        <taxon>Eukaryota</taxon>
        <taxon>Metazoa</taxon>
        <taxon>Ecdysozoa</taxon>
        <taxon>Arthropoda</taxon>
        <taxon>Chelicerata</taxon>
        <taxon>Arachnida</taxon>
        <taxon>Acari</taxon>
        <taxon>Parasitiformes</taxon>
        <taxon>Ixodida</taxon>
        <taxon>Ixodoidea</taxon>
        <taxon>Ixodidae</taxon>
        <taxon>Rhipicephalinae</taxon>
        <taxon>Rhipicephalus</taxon>
        <taxon>Rhipicephalus</taxon>
    </lineage>
</organism>
<dbReference type="GO" id="GO:0004190">
    <property type="term" value="F:aspartic-type endopeptidase activity"/>
    <property type="evidence" value="ECO:0007669"/>
    <property type="project" value="UniProtKB-KW"/>
</dbReference>
<evidence type="ECO:0000256" key="17">
    <source>
        <dbReference type="ARBA" id="ARBA00022771"/>
    </source>
</evidence>
<keyword evidence="13" id="KW-0547">Nucleotide-binding</keyword>
<dbReference type="PROSITE" id="PS50878">
    <property type="entry name" value="RT_POL"/>
    <property type="match status" value="1"/>
</dbReference>
<dbReference type="GO" id="GO:0003677">
    <property type="term" value="F:DNA binding"/>
    <property type="evidence" value="ECO:0007669"/>
    <property type="project" value="UniProtKB-KW"/>
</dbReference>
<dbReference type="GO" id="GO:0003964">
    <property type="term" value="F:RNA-directed DNA polymerase activity"/>
    <property type="evidence" value="ECO:0007669"/>
    <property type="project" value="UniProtKB-KW"/>
</dbReference>
<keyword evidence="14" id="KW-0064">Aspartyl protease</keyword>
<dbReference type="Pfam" id="PF13650">
    <property type="entry name" value="Asp_protease_2"/>
    <property type="match status" value="1"/>
</dbReference>
<keyword evidence="22" id="KW-0694">RNA-binding</keyword>
<dbReference type="Gene3D" id="2.40.70.10">
    <property type="entry name" value="Acid Proteases"/>
    <property type="match status" value="1"/>
</dbReference>
<proteinExistence type="evidence at transcript level"/>
<dbReference type="PANTHER" id="PTHR37984">
    <property type="entry name" value="PROTEIN CBG26694"/>
    <property type="match status" value="1"/>
</dbReference>
<sequence>AFQIRTENPPSGPCNMVLVVVEGVQVNALVDTGATFSVIRADLCQRLKKVMTPYDGPTLVAAQGTTIHPSAFCTARVFIDGIRHHIQFAVLSRCSHQLILGWDFLSSASAAICCGQRVVHLTETDYMLNDDTQKPLRLIAAEDTELPPLQEQIVTITSNDIYHGDVLVSPSPLCVRKGIVLPSGVVRFRSGSALVTAVNSTSEKILLPQSTTVARVADHEPVFVMPLQAVSSKNSSIGEHASSSAFTDAISNDLTASQTQQLLALLQKHASSFDVYSSTLGRTNTTAHRIQTVGTSIVHRRPYRVSLTERKVIEENVADMLKREVIRPSASPWSSPVVLVRKKDGSVRFCVDYRALNKITRKDVYPMPRIDDALDSLQGAEYFSSLDLRSGYWQIPMHEDDKEKTAFATPDGLYEFNVMPFGLCNAPATFERMIDTVLRGLKWKTCLCYLDDIVIFSSTFPQHLQRLDEVLTCLASAGLQLNTKKCCFATKSIKVLGHVVSKDGIRPDPDKIAAVLRFPRPERPKELRSFLGLASYFRRFIQHFASIAAPLHQLLASDVPFLWSDECQTAFDLLKGALTSEPVLCHFDEAAPTILHTDASGRGVGAVLLQRDNSSLERVVAYASRALTAAEKNYTITEQECLAVVWSVQKFRPYLHGRHFTIVTDHHALCWLSTLKNLSGRLGRWTLRLQEYDFDIIYKSGRKHQDADALSRCPLPSTQIKVAESSAVTSTAVPSLASIDQLFSDDEPTFSSHQLSDPYCRRIMGHLSGASHPPNARLRRQLLQFRLENGVLYRHIYHPDGQRWVPVLPRSLRLHVLKAFHDDLTAGHLGFQKTLDRIRCRFYWPGLSTSVARYVGSCFPCQRRKLPTSAPAGPLQPIPCPTMPFEVVGVDLYGPLPATSTGKRWIVTAVDHLTRYAETTSVVTGSAVEVADFVLHAIVLRHGAPRILLSDRGRVFLSQLLHEVLRASGTTHKTASSYHPQTNGLTERFHRTLADMIAVYIQPDHKNWDTLLPFLTFAYNTAVQRTTGYSPFYLVYGRPPTTFLDVSFFNSNVNPSQSSSEEYISRLAQSRDHARVNTEARQQERKLIYDASHRVVFFRPGDEVLLLTPIRTPGLCDKFQPRFIGPYIVLEQTSPGNCRVTPLVSTDRRHRSTEIVHVSRMKPF</sequence>
<dbReference type="InterPro" id="IPR041373">
    <property type="entry name" value="RT_RNaseH"/>
</dbReference>
<feature type="domain" description="Reverse transcriptase" evidence="37">
    <location>
        <begin position="321"/>
        <end position="500"/>
    </location>
</feature>
<evidence type="ECO:0000256" key="35">
    <source>
        <dbReference type="ARBA" id="ARBA00063849"/>
    </source>
</evidence>
<dbReference type="FunFam" id="3.10.10.10:FF:000007">
    <property type="entry name" value="Retrovirus-related Pol polyprotein from transposon 17.6-like Protein"/>
    <property type="match status" value="1"/>
</dbReference>
<dbReference type="GO" id="GO:0004523">
    <property type="term" value="F:RNA-DNA hybrid ribonuclease activity"/>
    <property type="evidence" value="ECO:0007669"/>
    <property type="project" value="UniProtKB-EC"/>
</dbReference>
<dbReference type="EC" id="2.7.7.49" evidence="5"/>
<dbReference type="PROSITE" id="PS50994">
    <property type="entry name" value="INTEGRASE"/>
    <property type="match status" value="1"/>
</dbReference>
<dbReference type="FunFam" id="3.30.70.270:FF:000026">
    <property type="entry name" value="Transposon Ty3-G Gag-Pol polyprotein"/>
    <property type="match status" value="1"/>
</dbReference>
<keyword evidence="19" id="KW-0862">Zinc</keyword>
<name>L7MA76_RHIPC</name>
<keyword evidence="24" id="KW-0695">RNA-directed DNA polymerase</keyword>
<evidence type="ECO:0000256" key="6">
    <source>
        <dbReference type="ARBA" id="ARBA00022490"/>
    </source>
</evidence>
<evidence type="ECO:0000256" key="31">
    <source>
        <dbReference type="ARBA" id="ARBA00025590"/>
    </source>
</evidence>
<dbReference type="GO" id="GO:0075523">
    <property type="term" value="P:viral translational frameshifting"/>
    <property type="evidence" value="ECO:0007669"/>
    <property type="project" value="UniProtKB-KW"/>
</dbReference>
<dbReference type="AlphaFoldDB" id="L7MA76"/>
<evidence type="ECO:0000256" key="32">
    <source>
        <dbReference type="ARBA" id="ARBA00025615"/>
    </source>
</evidence>
<evidence type="ECO:0000256" key="4">
    <source>
        <dbReference type="ARBA" id="ARBA00004496"/>
    </source>
</evidence>
<keyword evidence="25" id="KW-0239">DNA-directed DNA polymerase</keyword>
<dbReference type="SUPFAM" id="SSF56672">
    <property type="entry name" value="DNA/RNA polymerases"/>
    <property type="match status" value="1"/>
</dbReference>
<evidence type="ECO:0000256" key="16">
    <source>
        <dbReference type="ARBA" id="ARBA00022759"/>
    </source>
</evidence>
<dbReference type="GO" id="GO:0042575">
    <property type="term" value="C:DNA polymerase complex"/>
    <property type="evidence" value="ECO:0007669"/>
    <property type="project" value="UniProtKB-ARBA"/>
</dbReference>
<dbReference type="InterPro" id="IPR050951">
    <property type="entry name" value="Retrovirus_Pol_polyprotein"/>
</dbReference>
<dbReference type="Gene3D" id="1.10.340.70">
    <property type="match status" value="1"/>
</dbReference>
<dbReference type="GO" id="GO:0005524">
    <property type="term" value="F:ATP binding"/>
    <property type="evidence" value="ECO:0007669"/>
    <property type="project" value="UniProtKB-KW"/>
</dbReference>
<keyword evidence="21" id="KW-0460">Magnesium</keyword>
<evidence type="ECO:0000256" key="24">
    <source>
        <dbReference type="ARBA" id="ARBA00022918"/>
    </source>
</evidence>
<comment type="function">
    <text evidence="31">Reverse transcriptase/ribonuclease H (RT) is a multifunctional enzyme that catalyzes the conversion of the retro-elements RNA genome into dsDNA within the VLP. The enzyme displays a DNA polymerase activity that can copy either DNA or RNA templates, and a ribonuclease H (RNase H) activity that cleaves the RNA strand of RNA-DNA heteroduplexes during plus-strand synthesis and hydrolyzes RNA primers. The conversion leads to a linear dsDNA copy of the retrotransposon that includes long terminal repeats (LTRs) at both ends.</text>
</comment>
<evidence type="ECO:0000313" key="39">
    <source>
        <dbReference type="EMBL" id="JAA60960.1"/>
    </source>
</evidence>
<dbReference type="InterPro" id="IPR043502">
    <property type="entry name" value="DNA/RNA_pol_sf"/>
</dbReference>
<evidence type="ECO:0000256" key="20">
    <source>
        <dbReference type="ARBA" id="ARBA00022840"/>
    </source>
</evidence>
<evidence type="ECO:0000256" key="22">
    <source>
        <dbReference type="ARBA" id="ARBA00022884"/>
    </source>
</evidence>
<keyword evidence="30" id="KW-0511">Multifunctional enzyme</keyword>
<reference evidence="39" key="1">
    <citation type="submission" date="2012-11" db="EMBL/GenBank/DDBJ databases">
        <authorList>
            <person name="Lucero-Rivera Y.E."/>
            <person name="Tovar-Ramirez D."/>
        </authorList>
    </citation>
    <scope>NUCLEOTIDE SEQUENCE</scope>
    <source>
        <tissue evidence="39">Salivary gland</tissue>
    </source>
</reference>
<dbReference type="InterPro" id="IPR036397">
    <property type="entry name" value="RNaseH_sf"/>
</dbReference>
<keyword evidence="29" id="KW-0539">Nucleus</keyword>
<dbReference type="GO" id="GO:0005737">
    <property type="term" value="C:cytoplasm"/>
    <property type="evidence" value="ECO:0007669"/>
    <property type="project" value="UniProtKB-SubCell"/>
</dbReference>
<evidence type="ECO:0000256" key="3">
    <source>
        <dbReference type="ARBA" id="ARBA00004123"/>
    </source>
</evidence>
<dbReference type="GO" id="GO:0008270">
    <property type="term" value="F:zinc ion binding"/>
    <property type="evidence" value="ECO:0007669"/>
    <property type="project" value="UniProtKB-KW"/>
</dbReference>
<evidence type="ECO:0000256" key="14">
    <source>
        <dbReference type="ARBA" id="ARBA00022750"/>
    </source>
</evidence>
<keyword evidence="10" id="KW-0548">Nucleotidyltransferase</keyword>
<comment type="function">
    <text evidence="2">The aspartyl protease (PR) mediates the proteolytic cleavages of the Gag and Gag-Pol polyproteins after assembly of the VLP.</text>
</comment>
<keyword evidence="15" id="KW-0688">Ribosomal frameshifting</keyword>
<dbReference type="Gene3D" id="3.30.70.270">
    <property type="match status" value="2"/>
</dbReference>
<dbReference type="InterPro" id="IPR041588">
    <property type="entry name" value="Integrase_H2C2"/>
</dbReference>
<evidence type="ECO:0000256" key="13">
    <source>
        <dbReference type="ARBA" id="ARBA00022741"/>
    </source>
</evidence>
<dbReference type="FunFam" id="1.10.340.70:FF:000001">
    <property type="entry name" value="Retrovirus-related Pol polyprotein from transposon gypsy-like Protein"/>
    <property type="match status" value="1"/>
</dbReference>
<evidence type="ECO:0000259" key="37">
    <source>
        <dbReference type="PROSITE" id="PS50878"/>
    </source>
</evidence>
<feature type="non-terminal residue" evidence="39">
    <location>
        <position position="1164"/>
    </location>
</feature>
<dbReference type="GO" id="GO:0003887">
    <property type="term" value="F:DNA-directed DNA polymerase activity"/>
    <property type="evidence" value="ECO:0007669"/>
    <property type="project" value="UniProtKB-KW"/>
</dbReference>
<evidence type="ECO:0000256" key="2">
    <source>
        <dbReference type="ARBA" id="ARBA00002180"/>
    </source>
</evidence>
<comment type="function">
    <text evidence="32">Integrase (IN) targets the VLP to the nucleus, where a subparticle preintegration complex (PIC) containing at least integrase and the newly synthesized dsDNA copy of the retrotransposon must transit the nuclear membrane. Once in the nucleus, integrase performs the integration of the dsDNA into the host genome.</text>
</comment>
<reference evidence="39" key="2">
    <citation type="journal article" date="2015" name="J. Proteomics">
        <title>Sexual differences in the sialomes of the zebra tick, Rhipicephalus pulchellus.</title>
        <authorList>
            <person name="Tan A.W."/>
            <person name="Francischetti I.M."/>
            <person name="Slovak M."/>
            <person name="Kini R.M."/>
            <person name="Ribeiro J.M."/>
        </authorList>
    </citation>
    <scope>NUCLEOTIDE SEQUENCE</scope>
    <source>
        <tissue evidence="39">Salivary gland</tissue>
    </source>
</reference>
<feature type="domain" description="Integrase catalytic" evidence="38">
    <location>
        <begin position="880"/>
        <end position="1039"/>
    </location>
</feature>
<keyword evidence="18" id="KW-0378">Hydrolase</keyword>
<dbReference type="FunFam" id="3.10.20.370:FF:000001">
    <property type="entry name" value="Retrovirus-related Pol polyprotein from transposon 17.6-like protein"/>
    <property type="match status" value="1"/>
</dbReference>
<evidence type="ECO:0000256" key="33">
    <source>
        <dbReference type="ARBA" id="ARBA00055265"/>
    </source>
</evidence>
<keyword evidence="26" id="KW-0917">Virion maturation</keyword>
<evidence type="ECO:0000256" key="7">
    <source>
        <dbReference type="ARBA" id="ARBA00022612"/>
    </source>
</evidence>
<evidence type="ECO:0000256" key="19">
    <source>
        <dbReference type="ARBA" id="ARBA00022833"/>
    </source>
</evidence>
<evidence type="ECO:0000256" key="9">
    <source>
        <dbReference type="ARBA" id="ARBA00022679"/>
    </source>
</evidence>
<dbReference type="InterPro" id="IPR054465">
    <property type="entry name" value="Integrase_p58-like_C"/>
</dbReference>
<dbReference type="InterPro" id="IPR043128">
    <property type="entry name" value="Rev_trsase/Diguanyl_cyclase"/>
</dbReference>
<keyword evidence="8" id="KW-0645">Protease</keyword>
<dbReference type="Pfam" id="PF22938">
    <property type="entry name" value="Integrase_p58_C"/>
    <property type="match status" value="1"/>
</dbReference>
<dbReference type="EMBL" id="GACK01004074">
    <property type="protein sequence ID" value="JAA60960.1"/>
    <property type="molecule type" value="mRNA"/>
</dbReference>
<comment type="function">
    <text evidence="34">Capsid protein (CA) is the structural component of the virus-like particle (VLP), forming the shell that encapsulates the genomic RNA-nucleocapsid complex.</text>
</comment>
<keyword evidence="7" id="KW-1188">Viral release from host cell</keyword>
<dbReference type="Gene3D" id="3.10.10.10">
    <property type="entry name" value="HIV Type 1 Reverse Transcriptase, subunit A, domain 1"/>
    <property type="match status" value="1"/>
</dbReference>
<evidence type="ECO:0000256" key="11">
    <source>
        <dbReference type="ARBA" id="ARBA00022722"/>
    </source>
</evidence>
<dbReference type="InterPro" id="IPR001969">
    <property type="entry name" value="Aspartic_peptidase_AS"/>
</dbReference>
<evidence type="ECO:0000259" key="38">
    <source>
        <dbReference type="PROSITE" id="PS50994"/>
    </source>
</evidence>
<comment type="subcellular location">
    <subcellularLocation>
        <location evidence="4">Cytoplasm</location>
    </subcellularLocation>
    <subcellularLocation>
        <location evidence="3">Nucleus</location>
    </subcellularLocation>
</comment>
<dbReference type="PANTHER" id="PTHR37984:SF5">
    <property type="entry name" value="PROTEIN NYNRIN-LIKE"/>
    <property type="match status" value="1"/>
</dbReference>
<dbReference type="Pfam" id="PF17917">
    <property type="entry name" value="RT_RNaseH"/>
    <property type="match status" value="1"/>
</dbReference>
<keyword evidence="20" id="KW-0067">ATP-binding</keyword>
<dbReference type="InterPro" id="IPR000477">
    <property type="entry name" value="RT_dom"/>
</dbReference>
<evidence type="ECO:0000256" key="12">
    <source>
        <dbReference type="ARBA" id="ARBA00022723"/>
    </source>
</evidence>
<dbReference type="FunFam" id="3.30.420.10:FF:000032">
    <property type="entry name" value="Retrovirus-related Pol polyprotein from transposon 297-like Protein"/>
    <property type="match status" value="1"/>
</dbReference>
<dbReference type="InterPro" id="IPR021109">
    <property type="entry name" value="Peptidase_aspartic_dom_sf"/>
</dbReference>
<protein>
    <recommendedName>
        <fullName evidence="5">RNA-directed DNA polymerase</fullName>
        <ecNumber evidence="5">2.7.7.49</ecNumber>
    </recommendedName>
    <alternativeName>
        <fullName evidence="36">Gag3-Pol3</fullName>
    </alternativeName>
</protein>
<dbReference type="Gene3D" id="3.30.420.10">
    <property type="entry name" value="Ribonuclease H-like superfamily/Ribonuclease H"/>
    <property type="match status" value="1"/>
</dbReference>
<dbReference type="GO" id="GO:0006508">
    <property type="term" value="P:proteolysis"/>
    <property type="evidence" value="ECO:0007669"/>
    <property type="project" value="UniProtKB-KW"/>
</dbReference>
<dbReference type="SUPFAM" id="SSF50630">
    <property type="entry name" value="Acid proteases"/>
    <property type="match status" value="1"/>
</dbReference>
<comment type="subunit">
    <text evidence="35">The protease is a homodimer, whose active site consists of two apposed aspartic acid residues.</text>
</comment>
<dbReference type="InterPro" id="IPR012337">
    <property type="entry name" value="RNaseH-like_sf"/>
</dbReference>
<evidence type="ECO:0000256" key="29">
    <source>
        <dbReference type="ARBA" id="ARBA00023242"/>
    </source>
</evidence>
<dbReference type="GO" id="GO:0015074">
    <property type="term" value="P:DNA integration"/>
    <property type="evidence" value="ECO:0007669"/>
    <property type="project" value="UniProtKB-KW"/>
</dbReference>
<comment type="catalytic activity">
    <reaction evidence="1">
        <text>Endonucleolytic cleavage to 5'-phosphomonoester.</text>
        <dbReference type="EC" id="3.1.26.4"/>
    </reaction>
</comment>
<evidence type="ECO:0000256" key="1">
    <source>
        <dbReference type="ARBA" id="ARBA00000077"/>
    </source>
</evidence>
<dbReference type="Pfam" id="PF17921">
    <property type="entry name" value="Integrase_H2C2"/>
    <property type="match status" value="1"/>
</dbReference>
<dbReference type="Pfam" id="PF00078">
    <property type="entry name" value="RVT_1"/>
    <property type="match status" value="1"/>
</dbReference>
<evidence type="ECO:0000256" key="28">
    <source>
        <dbReference type="ARBA" id="ARBA00023172"/>
    </source>
</evidence>
<dbReference type="GO" id="GO:0005634">
    <property type="term" value="C:nucleus"/>
    <property type="evidence" value="ECO:0007669"/>
    <property type="project" value="UniProtKB-SubCell"/>
</dbReference>
<evidence type="ECO:0000256" key="27">
    <source>
        <dbReference type="ARBA" id="ARBA00023125"/>
    </source>
</evidence>
<evidence type="ECO:0000256" key="21">
    <source>
        <dbReference type="ARBA" id="ARBA00022842"/>
    </source>
</evidence>
<dbReference type="PROSITE" id="PS00141">
    <property type="entry name" value="ASP_PROTEASE"/>
    <property type="match status" value="1"/>
</dbReference>
<dbReference type="CDD" id="cd09274">
    <property type="entry name" value="RNase_HI_RT_Ty3"/>
    <property type="match status" value="1"/>
</dbReference>
<keyword evidence="12" id="KW-0479">Metal-binding</keyword>
<dbReference type="GO" id="GO:0003723">
    <property type="term" value="F:RNA binding"/>
    <property type="evidence" value="ECO:0007669"/>
    <property type="project" value="UniProtKB-KW"/>
</dbReference>
<dbReference type="SUPFAM" id="SSF53098">
    <property type="entry name" value="Ribonuclease H-like"/>
    <property type="match status" value="1"/>
</dbReference>
<keyword evidence="16" id="KW-0255">Endonuclease</keyword>
<keyword evidence="6" id="KW-0963">Cytoplasm</keyword>
<evidence type="ECO:0000256" key="10">
    <source>
        <dbReference type="ARBA" id="ARBA00022695"/>
    </source>
</evidence>
<dbReference type="GO" id="GO:0006310">
    <property type="term" value="P:DNA recombination"/>
    <property type="evidence" value="ECO:0007669"/>
    <property type="project" value="UniProtKB-KW"/>
</dbReference>
<accession>L7MA76</accession>